<organism evidence="1 2">
    <name type="scientific">Roseomonas acroporae</name>
    <dbReference type="NCBI Taxonomy" id="2937791"/>
    <lineage>
        <taxon>Bacteria</taxon>
        <taxon>Pseudomonadati</taxon>
        <taxon>Pseudomonadota</taxon>
        <taxon>Alphaproteobacteria</taxon>
        <taxon>Acetobacterales</taxon>
        <taxon>Roseomonadaceae</taxon>
        <taxon>Roseomonas</taxon>
    </lineage>
</organism>
<dbReference type="InterPro" id="IPR036782">
    <property type="entry name" value="NE0471-like_N"/>
</dbReference>
<accession>A0A9X2BTI0</accession>
<dbReference type="InterPro" id="IPR018841">
    <property type="entry name" value="DUF2442"/>
</dbReference>
<dbReference type="Proteomes" id="UP001139516">
    <property type="component" value="Unassembled WGS sequence"/>
</dbReference>
<protein>
    <submittedName>
        <fullName evidence="1">DUF2442 domain-containing protein</fullName>
    </submittedName>
</protein>
<evidence type="ECO:0000313" key="2">
    <source>
        <dbReference type="Proteomes" id="UP001139516"/>
    </source>
</evidence>
<dbReference type="Gene3D" id="3.30.2020.10">
    <property type="entry name" value="NE0471-like N-terminal domain"/>
    <property type="match status" value="1"/>
</dbReference>
<dbReference type="Pfam" id="PF10387">
    <property type="entry name" value="DUF2442"/>
    <property type="match status" value="1"/>
</dbReference>
<dbReference type="RefSeq" id="WP_248665358.1">
    <property type="nucleotide sequence ID" value="NZ_JALPRX010000007.1"/>
</dbReference>
<gene>
    <name evidence="1" type="ORF">M0638_02430</name>
</gene>
<dbReference type="AlphaFoldDB" id="A0A9X2BTI0"/>
<dbReference type="EMBL" id="JALPRX010000007">
    <property type="protein sequence ID" value="MCK8783236.1"/>
    <property type="molecule type" value="Genomic_DNA"/>
</dbReference>
<name>A0A9X2BTI0_9PROT</name>
<dbReference type="SUPFAM" id="SSF143880">
    <property type="entry name" value="NE0471 N-terminal domain-like"/>
    <property type="match status" value="1"/>
</dbReference>
<keyword evidence="2" id="KW-1185">Reference proteome</keyword>
<proteinExistence type="predicted"/>
<evidence type="ECO:0000313" key="1">
    <source>
        <dbReference type="EMBL" id="MCK8783236.1"/>
    </source>
</evidence>
<comment type="caution">
    <text evidence="1">The sequence shown here is derived from an EMBL/GenBank/DDBJ whole genome shotgun (WGS) entry which is preliminary data.</text>
</comment>
<sequence length="89" mass="9399">MLQRITAVRVEPGRRLRVAFADGAEGEVDLAPLGMRDIVYVAIGAAPEAVQIGPGGSSIEWRGAEGEAMALSADALRLEMERRAIVLPG</sequence>
<reference evidence="1" key="1">
    <citation type="submission" date="2022-04" db="EMBL/GenBank/DDBJ databases">
        <title>Roseomonas acroporae sp. nov., isolated from coral Acropora digitifera.</title>
        <authorList>
            <person name="Sun H."/>
        </authorList>
    </citation>
    <scope>NUCLEOTIDE SEQUENCE</scope>
    <source>
        <strain evidence="1">NAR14</strain>
    </source>
</reference>